<sequence length="125" mass="13601">VVESAGPIDGDIRLLILLHPSRSETLTPLHLFAVLGHVVWSDGPQELDVVVAVVFSHLLTTGFVDVTHVNLHFPVQSIVEKEVVRHADPVGFHGVALAVVVVPHVALETENNHPDRLQLLARQSV</sequence>
<dbReference type="GeneTree" id="ENSGT01030000234896"/>
<name>A0A8C3G1J4_CYCLU</name>
<protein>
    <submittedName>
        <fullName evidence="1">Uncharacterized protein</fullName>
    </submittedName>
</protein>
<dbReference type="Ensembl" id="ENSCLMT00005028816.1">
    <property type="protein sequence ID" value="ENSCLMP00005027635.1"/>
    <property type="gene ID" value="ENSCLMG00005013463.1"/>
</dbReference>
<keyword evidence="2" id="KW-1185">Reference proteome</keyword>
<dbReference type="AlphaFoldDB" id="A0A8C3G1J4"/>
<accession>A0A8C3G1J4</accession>
<evidence type="ECO:0000313" key="1">
    <source>
        <dbReference type="Ensembl" id="ENSCLMP00005027635.1"/>
    </source>
</evidence>
<proteinExistence type="predicted"/>
<dbReference type="Proteomes" id="UP000694565">
    <property type="component" value="Unplaced"/>
</dbReference>
<reference evidence="1" key="1">
    <citation type="submission" date="2025-08" db="UniProtKB">
        <authorList>
            <consortium name="Ensembl"/>
        </authorList>
    </citation>
    <scope>IDENTIFICATION</scope>
</reference>
<organism evidence="1 2">
    <name type="scientific">Cyclopterus lumpus</name>
    <name type="common">Lumpsucker</name>
    <dbReference type="NCBI Taxonomy" id="8103"/>
    <lineage>
        <taxon>Eukaryota</taxon>
        <taxon>Metazoa</taxon>
        <taxon>Chordata</taxon>
        <taxon>Craniata</taxon>
        <taxon>Vertebrata</taxon>
        <taxon>Euteleostomi</taxon>
        <taxon>Actinopterygii</taxon>
        <taxon>Neopterygii</taxon>
        <taxon>Teleostei</taxon>
        <taxon>Neoteleostei</taxon>
        <taxon>Acanthomorphata</taxon>
        <taxon>Eupercaria</taxon>
        <taxon>Perciformes</taxon>
        <taxon>Cottioidei</taxon>
        <taxon>Cottales</taxon>
        <taxon>Cyclopteridae</taxon>
        <taxon>Cyclopterus</taxon>
    </lineage>
</organism>
<reference evidence="1" key="2">
    <citation type="submission" date="2025-09" db="UniProtKB">
        <authorList>
            <consortium name="Ensembl"/>
        </authorList>
    </citation>
    <scope>IDENTIFICATION</scope>
</reference>
<evidence type="ECO:0000313" key="2">
    <source>
        <dbReference type="Proteomes" id="UP000694565"/>
    </source>
</evidence>